<evidence type="ECO:0000313" key="1">
    <source>
        <dbReference type="EMBL" id="JAD72430.1"/>
    </source>
</evidence>
<protein>
    <submittedName>
        <fullName evidence="1">Uncharacterized protein</fullName>
    </submittedName>
</protein>
<proteinExistence type="predicted"/>
<reference evidence="1" key="2">
    <citation type="journal article" date="2015" name="Data Brief">
        <title>Shoot transcriptome of the giant reed, Arundo donax.</title>
        <authorList>
            <person name="Barrero R.A."/>
            <person name="Guerrero F.D."/>
            <person name="Moolhuijzen P."/>
            <person name="Goolsby J.A."/>
            <person name="Tidwell J."/>
            <person name="Bellgard S.E."/>
            <person name="Bellgard M.I."/>
        </authorList>
    </citation>
    <scope>NUCLEOTIDE SEQUENCE</scope>
    <source>
        <tissue evidence="1">Shoot tissue taken approximately 20 cm above the soil surface</tissue>
    </source>
</reference>
<accession>A0A0A9CGA7</accession>
<sequence length="22" mass="2581">MEPKHAIISKSHPLPLQFTENY</sequence>
<dbReference type="AlphaFoldDB" id="A0A0A9CGA7"/>
<name>A0A0A9CGA7_ARUDO</name>
<dbReference type="EMBL" id="GBRH01225465">
    <property type="protein sequence ID" value="JAD72430.1"/>
    <property type="molecule type" value="Transcribed_RNA"/>
</dbReference>
<organism evidence="1">
    <name type="scientific">Arundo donax</name>
    <name type="common">Giant reed</name>
    <name type="synonym">Donax arundinaceus</name>
    <dbReference type="NCBI Taxonomy" id="35708"/>
    <lineage>
        <taxon>Eukaryota</taxon>
        <taxon>Viridiplantae</taxon>
        <taxon>Streptophyta</taxon>
        <taxon>Embryophyta</taxon>
        <taxon>Tracheophyta</taxon>
        <taxon>Spermatophyta</taxon>
        <taxon>Magnoliopsida</taxon>
        <taxon>Liliopsida</taxon>
        <taxon>Poales</taxon>
        <taxon>Poaceae</taxon>
        <taxon>PACMAD clade</taxon>
        <taxon>Arundinoideae</taxon>
        <taxon>Arundineae</taxon>
        <taxon>Arundo</taxon>
    </lineage>
</organism>
<reference evidence="1" key="1">
    <citation type="submission" date="2014-09" db="EMBL/GenBank/DDBJ databases">
        <authorList>
            <person name="Magalhaes I.L.F."/>
            <person name="Oliveira U."/>
            <person name="Santos F.R."/>
            <person name="Vidigal T.H.D.A."/>
            <person name="Brescovit A.D."/>
            <person name="Santos A.J."/>
        </authorList>
    </citation>
    <scope>NUCLEOTIDE SEQUENCE</scope>
    <source>
        <tissue evidence="1">Shoot tissue taken approximately 20 cm above the soil surface</tissue>
    </source>
</reference>